<organism evidence="1 2">
    <name type="scientific">Methylacidiphilum infernorum (isolate V4)</name>
    <name type="common">Methylokorus infernorum (strain V4)</name>
    <dbReference type="NCBI Taxonomy" id="481448"/>
    <lineage>
        <taxon>Bacteria</taxon>
        <taxon>Pseudomonadati</taxon>
        <taxon>Verrucomicrobiota</taxon>
        <taxon>Methylacidiphilae</taxon>
        <taxon>Methylacidiphilales</taxon>
        <taxon>Methylacidiphilaceae</taxon>
        <taxon>Methylacidiphilum (ex Ratnadevi et al. 2023)</taxon>
    </lineage>
</organism>
<evidence type="ECO:0000313" key="1">
    <source>
        <dbReference type="EMBL" id="ACD82959.1"/>
    </source>
</evidence>
<dbReference type="EMBL" id="CP000975">
    <property type="protein sequence ID" value="ACD82959.1"/>
    <property type="molecule type" value="Genomic_DNA"/>
</dbReference>
<name>B3DUF6_METI4</name>
<gene>
    <name evidence="1" type="ordered locus">Minf_0904</name>
</gene>
<dbReference type="Proteomes" id="UP000009149">
    <property type="component" value="Chromosome"/>
</dbReference>
<dbReference type="KEGG" id="min:Minf_0904"/>
<dbReference type="HOGENOM" id="CLU_3218506_0_0_0"/>
<reference evidence="1 2" key="1">
    <citation type="journal article" date="2008" name="Biol. Direct">
        <title>Complete genome sequence of the extremely acidophilic methanotroph isolate V4, Methylacidiphilum infernorum, a representative of the bacterial phylum Verrucomicrobia.</title>
        <authorList>
            <person name="Hou S."/>
            <person name="Makarova K.S."/>
            <person name="Saw J.H."/>
            <person name="Senin P."/>
            <person name="Ly B.V."/>
            <person name="Zhou Z."/>
            <person name="Ren Y."/>
            <person name="Wang J."/>
            <person name="Galperin M.Y."/>
            <person name="Omelchenko M.V."/>
            <person name="Wolf Y.I."/>
            <person name="Yutin N."/>
            <person name="Koonin E.V."/>
            <person name="Stott M.B."/>
            <person name="Mountain B.W."/>
            <person name="Crowe M.A."/>
            <person name="Smirnova A.V."/>
            <person name="Dunfield P.F."/>
            <person name="Feng L."/>
            <person name="Wang L."/>
            <person name="Alam M."/>
        </authorList>
    </citation>
    <scope>NUCLEOTIDE SEQUENCE [LARGE SCALE GENOMIC DNA]</scope>
    <source>
        <strain evidence="2">Isolate V4</strain>
    </source>
</reference>
<sequence length="44" mass="5267">MAGEMTFSFKVWPQETFDFFFLFISWGHSKTNSRQEHRRQGGIP</sequence>
<dbReference type="AlphaFoldDB" id="B3DUF6"/>
<proteinExistence type="predicted"/>
<protein>
    <submittedName>
        <fullName evidence="1">Uncharacterized protein</fullName>
    </submittedName>
</protein>
<accession>B3DUF6</accession>
<evidence type="ECO:0000313" key="2">
    <source>
        <dbReference type="Proteomes" id="UP000009149"/>
    </source>
</evidence>